<name>A0ABY7FEA8_MYAAR</name>
<feature type="compositionally biased region" description="Pro residues" evidence="3">
    <location>
        <begin position="450"/>
        <end position="489"/>
    </location>
</feature>
<evidence type="ECO:0000313" key="6">
    <source>
        <dbReference type="Proteomes" id="UP001164746"/>
    </source>
</evidence>
<dbReference type="PANTHER" id="PTHR23348">
    <property type="entry name" value="PERIAXIN/AHNAK"/>
    <property type="match status" value="1"/>
</dbReference>
<feature type="region of interest" description="Disordered" evidence="3">
    <location>
        <begin position="550"/>
        <end position="570"/>
    </location>
</feature>
<dbReference type="InterPro" id="IPR036034">
    <property type="entry name" value="PDZ_sf"/>
</dbReference>
<evidence type="ECO:0000256" key="3">
    <source>
        <dbReference type="SAM" id="MobiDB-lite"/>
    </source>
</evidence>
<dbReference type="CDD" id="cd00136">
    <property type="entry name" value="PDZ_canonical"/>
    <property type="match status" value="1"/>
</dbReference>
<feature type="region of interest" description="Disordered" evidence="3">
    <location>
        <begin position="25"/>
        <end position="75"/>
    </location>
</feature>
<dbReference type="InterPro" id="IPR001478">
    <property type="entry name" value="PDZ"/>
</dbReference>
<comment type="subcellular location">
    <subcellularLocation>
        <location evidence="1">Nucleus</location>
    </subcellularLocation>
</comment>
<evidence type="ECO:0000313" key="5">
    <source>
        <dbReference type="EMBL" id="WAR19058.1"/>
    </source>
</evidence>
<dbReference type="Pfam" id="PF00595">
    <property type="entry name" value="PDZ"/>
    <property type="match status" value="1"/>
</dbReference>
<reference evidence="5" key="1">
    <citation type="submission" date="2022-11" db="EMBL/GenBank/DDBJ databases">
        <title>Centuries of genome instability and evolution in soft-shell clam transmissible cancer (bioRxiv).</title>
        <authorList>
            <person name="Hart S.F.M."/>
            <person name="Yonemitsu M.A."/>
            <person name="Giersch R.M."/>
            <person name="Beal B.F."/>
            <person name="Arriagada G."/>
            <person name="Davis B.W."/>
            <person name="Ostrander E.A."/>
            <person name="Goff S.P."/>
            <person name="Metzger M.J."/>
        </authorList>
    </citation>
    <scope>NUCLEOTIDE SEQUENCE</scope>
    <source>
        <strain evidence="5">MELC-2E11</strain>
        <tissue evidence="5">Siphon/mantle</tissue>
    </source>
</reference>
<gene>
    <name evidence="5" type="ORF">MAR_000896</name>
</gene>
<feature type="region of interest" description="Disordered" evidence="3">
    <location>
        <begin position="725"/>
        <end position="753"/>
    </location>
</feature>
<evidence type="ECO:0000256" key="2">
    <source>
        <dbReference type="ARBA" id="ARBA00023242"/>
    </source>
</evidence>
<evidence type="ECO:0000259" key="4">
    <source>
        <dbReference type="PROSITE" id="PS50106"/>
    </source>
</evidence>
<dbReference type="PROSITE" id="PS50106">
    <property type="entry name" value="PDZ"/>
    <property type="match status" value="1"/>
</dbReference>
<dbReference type="PANTHER" id="PTHR23348:SF16">
    <property type="entry name" value="LEUCINE RICH REPEAT FAMILY PROTEIN"/>
    <property type="match status" value="1"/>
</dbReference>
<keyword evidence="2" id="KW-0539">Nucleus</keyword>
<feature type="compositionally biased region" description="Basic and acidic residues" evidence="3">
    <location>
        <begin position="113"/>
        <end position="128"/>
    </location>
</feature>
<keyword evidence="6" id="KW-1185">Reference proteome</keyword>
<feature type="domain" description="PDZ" evidence="4">
    <location>
        <begin position="138"/>
        <end position="203"/>
    </location>
</feature>
<accession>A0ABY7FEA8</accession>
<feature type="region of interest" description="Disordered" evidence="3">
    <location>
        <begin position="338"/>
        <end position="359"/>
    </location>
</feature>
<dbReference type="SUPFAM" id="SSF50156">
    <property type="entry name" value="PDZ domain-like"/>
    <property type="match status" value="1"/>
</dbReference>
<dbReference type="InterPro" id="IPR052082">
    <property type="entry name" value="Myelin_sheath_structural"/>
</dbReference>
<dbReference type="Gene3D" id="2.30.42.10">
    <property type="match status" value="1"/>
</dbReference>
<feature type="compositionally biased region" description="Low complexity" evidence="3">
    <location>
        <begin position="826"/>
        <end position="839"/>
    </location>
</feature>
<organism evidence="5 6">
    <name type="scientific">Mya arenaria</name>
    <name type="common">Soft-shell clam</name>
    <dbReference type="NCBI Taxonomy" id="6604"/>
    <lineage>
        <taxon>Eukaryota</taxon>
        <taxon>Metazoa</taxon>
        <taxon>Spiralia</taxon>
        <taxon>Lophotrochozoa</taxon>
        <taxon>Mollusca</taxon>
        <taxon>Bivalvia</taxon>
        <taxon>Autobranchia</taxon>
        <taxon>Heteroconchia</taxon>
        <taxon>Euheterodonta</taxon>
        <taxon>Imparidentia</taxon>
        <taxon>Neoheterodontei</taxon>
        <taxon>Myida</taxon>
        <taxon>Myoidea</taxon>
        <taxon>Myidae</taxon>
        <taxon>Mya</taxon>
    </lineage>
</organism>
<feature type="compositionally biased region" description="Polar residues" evidence="3">
    <location>
        <begin position="415"/>
        <end position="434"/>
    </location>
</feature>
<sequence length="908" mass="100285">MPIPTKDPTGPHVCSHAHERPHWSSCLFSDKTISRPKKERTEPFNGATSAGGGERTPGEFAYSNPAFDRDPEAVDGVPAGYVECKDGTLSRKTDNDKRMETKTWSSLPGGDLPYDRDRKGSVGSLDRNRYTGDEEVSEVWLTSQDFIGLGFNIKGSMRDGIYVSQVHNRGPAKDSGRFKVGDRILSVAISFENMVYEDALTILSYASPYPVKVTLQKQRHAPKGRRMSEVNTNLSHPLYRSHSMDTIAVVPKESFKPDKRYNSEMRYDRRDSPKMKRVSKAGIENGISEEPVVALANGHALEAAAAVNRVDAMVHREEADPSLKLNFDRERSVVAETDLPSAGVDLNKDPFSTDESQKQLPHFSSAFDNLTEEDKLDVLRLSYADPLAVTEPSFDRESDQKVIPQKPERKKKRGSTNSTPSQSDGELSAPTTPHNAPETEMTAQTQLPPLEFPPPIPTESPPPPPAETPPLVPTDLPPPVPTEEPPSSPPTVTIDEIGDVEETIQPELATRSIHFSSANISLESVTPSKYTNGDKTLVDELALDLSVNDNDTTLVPSTPHRRDNDSPTGETIDEEIIAPTHKQSQQFSVPIFAVAAMSTDKADVETDEITGGIVKEPSEPKDDFDGSMPNLDMNLNFDTDSILFKDSFPSRNEREVDNGLAYDISVTELNAMSKKAKEEELSKNEKKGTGGIAFEVRDDVVTGETRNVNSIHRTVSYEIKSTSDRFRDHHISSHRPTSLKDNTKHHDQDDMDGRLDWSGQRLIRCGSFSDIPQDDIKDWTDQSSLSPNDKIFDEQIRQDSKSPQLTRVTLANLNDTSKDKDDLSDSDSQCRSISSSASSEGGDVTPRIHMTSRTNGDDDGLGMSPDNSPEKISPIADLKADLITNMTKLEGNDHKFKVELNTQGDEDC</sequence>
<feature type="region of interest" description="Disordered" evidence="3">
    <location>
        <begin position="811"/>
        <end position="872"/>
    </location>
</feature>
<feature type="region of interest" description="Disordered" evidence="3">
    <location>
        <begin position="87"/>
        <end position="128"/>
    </location>
</feature>
<proteinExistence type="predicted"/>
<protein>
    <submittedName>
        <fullName evidence="5">AHNK2-like protein</fullName>
    </submittedName>
</protein>
<dbReference type="EMBL" id="CP111022">
    <property type="protein sequence ID" value="WAR19058.1"/>
    <property type="molecule type" value="Genomic_DNA"/>
</dbReference>
<feature type="compositionally biased region" description="Basic and acidic residues" evidence="3">
    <location>
        <begin position="87"/>
        <end position="101"/>
    </location>
</feature>
<evidence type="ECO:0000256" key="1">
    <source>
        <dbReference type="ARBA" id="ARBA00004123"/>
    </source>
</evidence>
<dbReference type="Proteomes" id="UP001164746">
    <property type="component" value="Chromosome 11"/>
</dbReference>
<dbReference type="SMART" id="SM00228">
    <property type="entry name" value="PDZ"/>
    <property type="match status" value="1"/>
</dbReference>
<feature type="compositionally biased region" description="Basic and acidic residues" evidence="3">
    <location>
        <begin position="741"/>
        <end position="753"/>
    </location>
</feature>
<feature type="region of interest" description="Disordered" evidence="3">
    <location>
        <begin position="391"/>
        <end position="494"/>
    </location>
</feature>